<sequence length="246" mass="28585">MESKTICNYLDSLYQWGMPNQTSVIKTQQSVIDDICPLKSPVKDEGKNFDFFVPFIKERDGLGRLITYKDENFKEKRAQSSYTPSRKAVILPPKRKLLMKKLRDEEIAKNSPTVGSYCTPINWIKHSYSTKSLFFPKRHPSRGRINQNPNFSQNTSTEVQKKLLENSMRSTKQSAESTIDRKANKIKIDRKKGIWESLKLQGSAEEFRENLKLTKEKSEILQHQDNIKRLLKNMKKKEKVADISVV</sequence>
<evidence type="ECO:0000256" key="1">
    <source>
        <dbReference type="SAM" id="Coils"/>
    </source>
</evidence>
<keyword evidence="1" id="KW-0175">Coiled coil</keyword>
<accession>A0AAU9K599</accession>
<gene>
    <name evidence="2" type="ORF">BSTOLATCC_MIC52222</name>
</gene>
<dbReference type="Proteomes" id="UP001162131">
    <property type="component" value="Unassembled WGS sequence"/>
</dbReference>
<evidence type="ECO:0000313" key="3">
    <source>
        <dbReference type="Proteomes" id="UP001162131"/>
    </source>
</evidence>
<reference evidence="2" key="1">
    <citation type="submission" date="2021-09" db="EMBL/GenBank/DDBJ databases">
        <authorList>
            <consortium name="AG Swart"/>
            <person name="Singh M."/>
            <person name="Singh A."/>
            <person name="Seah K."/>
            <person name="Emmerich C."/>
        </authorList>
    </citation>
    <scope>NUCLEOTIDE SEQUENCE</scope>
    <source>
        <strain evidence="2">ATCC30299</strain>
    </source>
</reference>
<proteinExistence type="predicted"/>
<organism evidence="2 3">
    <name type="scientific">Blepharisma stoltei</name>
    <dbReference type="NCBI Taxonomy" id="1481888"/>
    <lineage>
        <taxon>Eukaryota</taxon>
        <taxon>Sar</taxon>
        <taxon>Alveolata</taxon>
        <taxon>Ciliophora</taxon>
        <taxon>Postciliodesmatophora</taxon>
        <taxon>Heterotrichea</taxon>
        <taxon>Heterotrichida</taxon>
        <taxon>Blepharismidae</taxon>
        <taxon>Blepharisma</taxon>
    </lineage>
</organism>
<dbReference type="EMBL" id="CAJZBQ010000052">
    <property type="protein sequence ID" value="CAG9330808.1"/>
    <property type="molecule type" value="Genomic_DNA"/>
</dbReference>
<dbReference type="AlphaFoldDB" id="A0AAU9K599"/>
<evidence type="ECO:0000313" key="2">
    <source>
        <dbReference type="EMBL" id="CAG9330808.1"/>
    </source>
</evidence>
<keyword evidence="3" id="KW-1185">Reference proteome</keyword>
<protein>
    <submittedName>
        <fullName evidence="2">Uncharacterized protein</fullName>
    </submittedName>
</protein>
<comment type="caution">
    <text evidence="2">The sequence shown here is derived from an EMBL/GenBank/DDBJ whole genome shotgun (WGS) entry which is preliminary data.</text>
</comment>
<feature type="coiled-coil region" evidence="1">
    <location>
        <begin position="204"/>
        <end position="240"/>
    </location>
</feature>
<name>A0AAU9K599_9CILI</name>